<protein>
    <recommendedName>
        <fullName evidence="2">MADF domain-containing protein</fullName>
    </recommendedName>
</protein>
<dbReference type="FunCoup" id="E3LW31">
    <property type="interactions" value="16"/>
</dbReference>
<proteinExistence type="predicted"/>
<reference evidence="3" key="1">
    <citation type="submission" date="2007-07" db="EMBL/GenBank/DDBJ databases">
        <title>PCAP assembly of the Caenorhabditis remanei genome.</title>
        <authorList>
            <consortium name="The Caenorhabditis remanei Sequencing Consortium"/>
            <person name="Wilson R.K."/>
        </authorList>
    </citation>
    <scope>NUCLEOTIDE SEQUENCE [LARGE SCALE GENOMIC DNA]</scope>
    <source>
        <strain evidence="3">PB4641</strain>
    </source>
</reference>
<dbReference type="InterPro" id="IPR039353">
    <property type="entry name" value="TF_Adf1"/>
</dbReference>
<dbReference type="GeneID" id="9810493"/>
<dbReference type="PANTHER" id="PTHR12243">
    <property type="entry name" value="MADF DOMAIN TRANSCRIPTION FACTOR"/>
    <property type="match status" value="1"/>
</dbReference>
<dbReference type="CTD" id="9810493"/>
<evidence type="ECO:0000313" key="6">
    <source>
        <dbReference type="Proteomes" id="UP000483820"/>
    </source>
</evidence>
<dbReference type="EMBL" id="DS268416">
    <property type="protein sequence ID" value="EFP12542.1"/>
    <property type="molecule type" value="Genomic_DNA"/>
</dbReference>
<dbReference type="STRING" id="31234.E3LW31"/>
<dbReference type="PROSITE" id="PS51029">
    <property type="entry name" value="MADF"/>
    <property type="match status" value="1"/>
</dbReference>
<evidence type="ECO:0000259" key="2">
    <source>
        <dbReference type="PROSITE" id="PS51029"/>
    </source>
</evidence>
<accession>E3LW31</accession>
<dbReference type="KEGG" id="crq:GCK72_002369"/>
<organism evidence="5">
    <name type="scientific">Caenorhabditis remanei</name>
    <name type="common">Caenorhabditis vulgaris</name>
    <dbReference type="NCBI Taxonomy" id="31234"/>
    <lineage>
        <taxon>Eukaryota</taxon>
        <taxon>Metazoa</taxon>
        <taxon>Ecdysozoa</taxon>
        <taxon>Nematoda</taxon>
        <taxon>Chromadorea</taxon>
        <taxon>Rhabditida</taxon>
        <taxon>Rhabditina</taxon>
        <taxon>Rhabditomorpha</taxon>
        <taxon>Rhabditoidea</taxon>
        <taxon>Rhabditidae</taxon>
        <taxon>Peloderinae</taxon>
        <taxon>Caenorhabditis</taxon>
    </lineage>
</organism>
<dbReference type="GO" id="GO:0005634">
    <property type="term" value="C:nucleus"/>
    <property type="evidence" value="ECO:0007669"/>
    <property type="project" value="TreeGrafter"/>
</dbReference>
<gene>
    <name evidence="3" type="ORF">CRE_29622</name>
    <name evidence="4" type="ORF">GCK72_002369</name>
</gene>
<dbReference type="InterPro" id="IPR006578">
    <property type="entry name" value="MADF-dom"/>
</dbReference>
<dbReference type="EMBL" id="WUAV01000001">
    <property type="protein sequence ID" value="KAF1770550.1"/>
    <property type="molecule type" value="Genomic_DNA"/>
</dbReference>
<dbReference type="Pfam" id="PF10545">
    <property type="entry name" value="MADF_DNA_bdg"/>
    <property type="match status" value="1"/>
</dbReference>
<dbReference type="SMART" id="SM00595">
    <property type="entry name" value="MADF"/>
    <property type="match status" value="1"/>
</dbReference>
<dbReference type="Proteomes" id="UP000483820">
    <property type="component" value="Chromosome I"/>
</dbReference>
<feature type="compositionally biased region" description="Low complexity" evidence="1">
    <location>
        <begin position="1"/>
        <end position="25"/>
    </location>
</feature>
<reference evidence="4 6" key="2">
    <citation type="submission" date="2019-12" db="EMBL/GenBank/DDBJ databases">
        <title>Chromosome-level assembly of the Caenorhabditis remanei genome.</title>
        <authorList>
            <person name="Teterina A.A."/>
            <person name="Willis J.H."/>
            <person name="Phillips P.C."/>
        </authorList>
    </citation>
    <scope>NUCLEOTIDE SEQUENCE [LARGE SCALE GENOMIC DNA]</scope>
    <source>
        <strain evidence="4 6">PX506</strain>
        <tissue evidence="4">Whole organism</tissue>
    </source>
</reference>
<dbReference type="OrthoDB" id="6600747at2759"/>
<dbReference type="OMA" id="DEYMEFC"/>
<evidence type="ECO:0000313" key="4">
    <source>
        <dbReference type="EMBL" id="KAF1770550.1"/>
    </source>
</evidence>
<feature type="domain" description="MADF" evidence="2">
    <location>
        <begin position="58"/>
        <end position="153"/>
    </location>
</feature>
<dbReference type="PANTHER" id="PTHR12243:SF67">
    <property type="entry name" value="COREPRESSOR OF PANGOLIN, ISOFORM A-RELATED"/>
    <property type="match status" value="1"/>
</dbReference>
<dbReference type="HOGENOM" id="CLU_1148117_0_0_1"/>
<evidence type="ECO:0000313" key="5">
    <source>
        <dbReference type="Proteomes" id="UP000008281"/>
    </source>
</evidence>
<dbReference type="GO" id="GO:0006357">
    <property type="term" value="P:regulation of transcription by RNA polymerase II"/>
    <property type="evidence" value="ECO:0007669"/>
    <property type="project" value="TreeGrafter"/>
</dbReference>
<dbReference type="GO" id="GO:0005667">
    <property type="term" value="C:transcription regulator complex"/>
    <property type="evidence" value="ECO:0007669"/>
    <property type="project" value="TreeGrafter"/>
</dbReference>
<feature type="region of interest" description="Disordered" evidence="1">
    <location>
        <begin position="1"/>
        <end position="34"/>
    </location>
</feature>
<sequence length="242" mass="28559">MDQWTHQNHQSHQNHQNHQNQTTSSAPPSHAHMGHVAVQPKEEVQYMMRQVTDSVRFAMCEAISHRTPLWDSSREKCSSATRKRLFGEVVDVINSQFVLSPPLSIEEVEKHWKNLKDTYVKTRRKITYDQDGCLIRPKWKFFDSLMFLDAVNQPDFALKKRAVSMTFPAQSYDMYQGPTMKKEKLEEIPTDEYMEFCRSIYLPLKEIGYKDRVRWLKIQKTFRDIIYEAQLESAVKPPVDMQ</sequence>
<keyword evidence="5" id="KW-1185">Reference proteome</keyword>
<dbReference type="RefSeq" id="XP_003112108.1">
    <property type="nucleotide sequence ID" value="XM_003112060.1"/>
</dbReference>
<dbReference type="eggNOG" id="ENOG502R2KM">
    <property type="taxonomic scope" value="Eukaryota"/>
</dbReference>
<dbReference type="AlphaFoldDB" id="E3LW31"/>
<dbReference type="Proteomes" id="UP000008281">
    <property type="component" value="Unassembled WGS sequence"/>
</dbReference>
<evidence type="ECO:0000256" key="1">
    <source>
        <dbReference type="SAM" id="MobiDB-lite"/>
    </source>
</evidence>
<evidence type="ECO:0000313" key="3">
    <source>
        <dbReference type="EMBL" id="EFP12542.1"/>
    </source>
</evidence>
<name>E3LW31_CAERE</name>